<organism evidence="1 2">
    <name type="scientific">Erwinia phage pEa_SNUABM_7</name>
    <dbReference type="NCBI Taxonomy" id="2866695"/>
    <lineage>
        <taxon>Viruses</taxon>
        <taxon>Duplodnaviria</taxon>
        <taxon>Heunggongvirae</taxon>
        <taxon>Uroviricota</taxon>
        <taxon>Caudoviricetes</taxon>
        <taxon>Snuvirus</taxon>
        <taxon>Snuvirus SNUABM7</taxon>
    </lineage>
</organism>
<keyword evidence="2" id="KW-1185">Reference proteome</keyword>
<evidence type="ECO:0000313" key="1">
    <source>
        <dbReference type="EMBL" id="QYW04900.1"/>
    </source>
</evidence>
<reference evidence="1" key="1">
    <citation type="submission" date="2021-06" db="EMBL/GenBank/DDBJ databases">
        <title>Complete genome sequence of Erwinia phage pEa_SNUABM_7.</title>
        <authorList>
            <person name="Kim S.G."/>
            <person name="Park S.C."/>
        </authorList>
    </citation>
    <scope>NUCLEOTIDE SEQUENCE</scope>
</reference>
<sequence>MSIERDYERSARRLKESVRRMEQLGYVVPHCVVLVLAKLRPPKEVVSRKYLVILMLFSQTCETLGATLTMREQLVVKLTILGRKHPTPEIVRKQQRIDQLVISQDKIIESNLDLLAYRSEILLAILRGEDPKSRYI</sequence>
<proteinExistence type="predicted"/>
<protein>
    <submittedName>
        <fullName evidence="1">Uncharacterized protein</fullName>
    </submittedName>
</protein>
<gene>
    <name evidence="1" type="ORF">pEaSNUABM7_00232</name>
</gene>
<dbReference type="Proteomes" id="UP000827609">
    <property type="component" value="Segment"/>
</dbReference>
<accession>A0AAE8BKQ3</accession>
<evidence type="ECO:0000313" key="2">
    <source>
        <dbReference type="Proteomes" id="UP000827609"/>
    </source>
</evidence>
<name>A0AAE8BKQ3_9CAUD</name>
<dbReference type="EMBL" id="MZ475896">
    <property type="protein sequence ID" value="QYW04900.1"/>
    <property type="molecule type" value="Genomic_DNA"/>
</dbReference>